<feature type="compositionally biased region" description="Polar residues" evidence="2">
    <location>
        <begin position="567"/>
        <end position="578"/>
    </location>
</feature>
<keyword evidence="5" id="KW-1185">Reference proteome</keyword>
<proteinExistence type="predicted"/>
<dbReference type="InterPro" id="IPR001969">
    <property type="entry name" value="Aspartic_peptidase_AS"/>
</dbReference>
<keyword evidence="1" id="KW-0862">Zinc</keyword>
<keyword evidence="1" id="KW-0863">Zinc-finger</keyword>
<dbReference type="PROSITE" id="PS50158">
    <property type="entry name" value="ZF_CCHC"/>
    <property type="match status" value="1"/>
</dbReference>
<dbReference type="SUPFAM" id="SSF57756">
    <property type="entry name" value="Retrovirus zinc finger-like domains"/>
    <property type="match status" value="1"/>
</dbReference>
<evidence type="ECO:0000256" key="1">
    <source>
        <dbReference type="PROSITE-ProRule" id="PRU00047"/>
    </source>
</evidence>
<feature type="compositionally biased region" description="Polar residues" evidence="2">
    <location>
        <begin position="377"/>
        <end position="386"/>
    </location>
</feature>
<reference evidence="4 5" key="1">
    <citation type="submission" date="2024-02" db="EMBL/GenBank/DDBJ databases">
        <authorList>
            <person name="Chen Y."/>
            <person name="Shah S."/>
            <person name="Dougan E. K."/>
            <person name="Thang M."/>
            <person name="Chan C."/>
        </authorList>
    </citation>
    <scope>NUCLEOTIDE SEQUENCE [LARGE SCALE GENOMIC DNA]</scope>
</reference>
<dbReference type="Gene3D" id="4.10.60.10">
    <property type="entry name" value="Zinc finger, CCHC-type"/>
    <property type="match status" value="1"/>
</dbReference>
<feature type="non-terminal residue" evidence="4">
    <location>
        <position position="901"/>
    </location>
</feature>
<protein>
    <recommendedName>
        <fullName evidence="3">CCHC-type domain-containing protein</fullName>
    </recommendedName>
</protein>
<keyword evidence="1" id="KW-0479">Metal-binding</keyword>
<name>A0ABP0R7G4_9DINO</name>
<dbReference type="InterPro" id="IPR036875">
    <property type="entry name" value="Znf_CCHC_sf"/>
</dbReference>
<organism evidence="4 5">
    <name type="scientific">Durusdinium trenchii</name>
    <dbReference type="NCBI Taxonomy" id="1381693"/>
    <lineage>
        <taxon>Eukaryota</taxon>
        <taxon>Sar</taxon>
        <taxon>Alveolata</taxon>
        <taxon>Dinophyceae</taxon>
        <taxon>Suessiales</taxon>
        <taxon>Symbiodiniaceae</taxon>
        <taxon>Durusdinium</taxon>
    </lineage>
</organism>
<feature type="compositionally biased region" description="Polar residues" evidence="2">
    <location>
        <begin position="609"/>
        <end position="619"/>
    </location>
</feature>
<feature type="compositionally biased region" description="Low complexity" evidence="2">
    <location>
        <begin position="625"/>
        <end position="643"/>
    </location>
</feature>
<feature type="region of interest" description="Disordered" evidence="2">
    <location>
        <begin position="377"/>
        <end position="397"/>
    </location>
</feature>
<evidence type="ECO:0000313" key="5">
    <source>
        <dbReference type="Proteomes" id="UP001642484"/>
    </source>
</evidence>
<gene>
    <name evidence="4" type="ORF">CCMP2556_LOCUS45710</name>
</gene>
<feature type="region of interest" description="Disordered" evidence="2">
    <location>
        <begin position="268"/>
        <end position="293"/>
    </location>
</feature>
<accession>A0ABP0R7G4</accession>
<evidence type="ECO:0000313" key="4">
    <source>
        <dbReference type="EMBL" id="CAK9096080.1"/>
    </source>
</evidence>
<evidence type="ECO:0000259" key="3">
    <source>
        <dbReference type="PROSITE" id="PS50158"/>
    </source>
</evidence>
<comment type="caution">
    <text evidence="4">The sequence shown here is derived from an EMBL/GenBank/DDBJ whole genome shotgun (WGS) entry which is preliminary data.</text>
</comment>
<feature type="compositionally biased region" description="Basic and acidic residues" evidence="2">
    <location>
        <begin position="388"/>
        <end position="397"/>
    </location>
</feature>
<dbReference type="Proteomes" id="UP001642484">
    <property type="component" value="Unassembled WGS sequence"/>
</dbReference>
<dbReference type="EMBL" id="CAXAMN010025579">
    <property type="protein sequence ID" value="CAK9096080.1"/>
    <property type="molecule type" value="Genomic_DNA"/>
</dbReference>
<dbReference type="InterPro" id="IPR001878">
    <property type="entry name" value="Znf_CCHC"/>
</dbReference>
<feature type="region of interest" description="Disordered" evidence="2">
    <location>
        <begin position="563"/>
        <end position="594"/>
    </location>
</feature>
<feature type="compositionally biased region" description="Basic residues" evidence="2">
    <location>
        <begin position="277"/>
        <end position="293"/>
    </location>
</feature>
<feature type="region of interest" description="Disordered" evidence="2">
    <location>
        <begin position="609"/>
        <end position="647"/>
    </location>
</feature>
<feature type="domain" description="CCHC-type" evidence="3">
    <location>
        <begin position="306"/>
        <end position="321"/>
    </location>
</feature>
<feature type="region of interest" description="Disordered" evidence="2">
    <location>
        <begin position="852"/>
        <end position="874"/>
    </location>
</feature>
<sequence>MPPPADASHIPVPEEATSSVAGTTSLPWSSIPKFIPGTTNVQEYTQKMKFIANIWPTEHLEALAPRAALMVEGAAFHKVMRIPAEKLKVHFEDLLARGTTLEEIRAYVLLRQSTLSPEDRKKIVLDQGGQLKYAEVTKAFRLLGSRFFQDLQGSKVTKTKVYDAHLTECDSEPAFAASQELESGVSHPASSTEALTFLTALDDPDLEGEFIEAMIAQNDEDAQAVQQFEHELEEFLQDAPTMHEALVTYMDARSRLQDKRKTRGFWPVQSSFSHASKGGKKGKSGKGGGKGKRREQLLARIARSHCRACGEKGHWRAECPNKTSGSSQSCESANLAEAPLTGDLQTIPESDGVLDDDILEVFSDDSQEYTHQENFHVQNHRASSPVRTKPDIESNRSRDATMNNSFIAQADHSASHAILDTGASRCVIGSVNLNHFLEGLQPDIRQAIKRVDSKVKFRFGNGEHLTSECKVLLPLQSGEDQKRLEMPTRAEMVVAIRQVSEVVIQVLSMLLHCSLQVMESSPAEEELPMPMQEVTGQFQTMLGELQHQRSILETMMEQVVVKKNQDSPHSAGNPGPSTRQPPSPSKAPGLSEASWEVLEDEEILAQSLHQAIQQRQKQAAMTGMPTSRPSQAAAASSSPPTTSGLSDPVNQAVQIEQTPITKTPLPPALALWGTKVINWGKKHKGHMYSNVRIEDPGYVQWLIQRFGSLIPEQKDYVSYVRAMTTWDQQGEDQGTCLLAEDGFSYIHDPMMPTEEQAFHLEIALTERDIDLWLKEANPEQLAHVATVGKRARAEVKLHTLTNAERLLFDAAKDKELSCWIQTNAIRPILRQRLNPEQILQSRWVLVWKEGDSPSQKSEDSGLTPPAIKARGGTGSGACVLEEKARAIAARRLLVDLGKVLE</sequence>
<dbReference type="PROSITE" id="PS00141">
    <property type="entry name" value="ASP_PROTEASE"/>
    <property type="match status" value="1"/>
</dbReference>
<feature type="region of interest" description="Disordered" evidence="2">
    <location>
        <begin position="1"/>
        <end position="24"/>
    </location>
</feature>
<evidence type="ECO:0000256" key="2">
    <source>
        <dbReference type="SAM" id="MobiDB-lite"/>
    </source>
</evidence>